<dbReference type="RefSeq" id="WP_014736686.1">
    <property type="nucleotide sequence ID" value="NC_017954.1"/>
</dbReference>
<protein>
    <submittedName>
        <fullName evidence="1">Uncharacterized protein</fullName>
    </submittedName>
</protein>
<dbReference type="GeneID" id="13013628"/>
<evidence type="ECO:0000313" key="2">
    <source>
        <dbReference type="Proteomes" id="UP000005270"/>
    </source>
</evidence>
<organism evidence="1 2">
    <name type="scientific">Thermogladius calderae (strain DSM 22663 / VKM B-2946 / 1633)</name>
    <dbReference type="NCBI Taxonomy" id="1184251"/>
    <lineage>
        <taxon>Archaea</taxon>
        <taxon>Thermoproteota</taxon>
        <taxon>Thermoprotei</taxon>
        <taxon>Desulfurococcales</taxon>
        <taxon>Desulfurococcaceae</taxon>
        <taxon>Thermogladius</taxon>
    </lineage>
</organism>
<dbReference type="OrthoDB" id="10147at2157"/>
<proteinExistence type="predicted"/>
<keyword evidence="2" id="KW-1185">Reference proteome</keyword>
<dbReference type="InParanoid" id="I3TCE7"/>
<dbReference type="eggNOG" id="arCOG05710">
    <property type="taxonomic scope" value="Archaea"/>
</dbReference>
<dbReference type="EMBL" id="CP003531">
    <property type="protein sequence ID" value="AFK50435.1"/>
    <property type="molecule type" value="Genomic_DNA"/>
</dbReference>
<dbReference type="STRING" id="1184251.TCELL_0010"/>
<dbReference type="KEGG" id="thg:TCELL_0010"/>
<accession>I3TCE7</accession>
<name>I3TCE7_THEC1</name>
<dbReference type="AlphaFoldDB" id="I3TCE7"/>
<sequence>MSGGTGPDTRLYEKLLAIFPGYRGYKEKELLRETDRVVRERIYILLKELEEHLKRLYSRAALLQATPSDATLMESVIYRVDSVAEKVRHAPHGYKPLFNVVKVDEEKLRKLQEYDLSLGERVIRLLNEVKERSGKASSLDEVRGLFDYVAGELEEVEDLVNSRENYILLL</sequence>
<dbReference type="Proteomes" id="UP000005270">
    <property type="component" value="Chromosome"/>
</dbReference>
<gene>
    <name evidence="1" type="ordered locus">TCELL_0010</name>
</gene>
<reference evidence="1 2" key="1">
    <citation type="journal article" date="2012" name="J. Bacteriol.">
        <title>Complete genome sequence of the hyperthermophilic cellulolytic Crenarchaeon 'Thermogladius cellulolyticus' 1633.</title>
        <authorList>
            <person name="Mardanov A.V."/>
            <person name="Kochetkova T.V."/>
            <person name="Beletsky A.V."/>
            <person name="Bonch-Osmolovskaya E.A."/>
            <person name="Ravin N.V."/>
            <person name="Skryabin K.G."/>
        </authorList>
    </citation>
    <scope>NUCLEOTIDE SEQUENCE [LARGE SCALE GENOMIC DNA]</scope>
    <source>
        <strain evidence="2">DSM 22663 / VKM B-2946 / 1633</strain>
    </source>
</reference>
<evidence type="ECO:0000313" key="1">
    <source>
        <dbReference type="EMBL" id="AFK50435.1"/>
    </source>
</evidence>
<dbReference type="HOGENOM" id="CLU_117974_0_0_2"/>